<accession>A0A2S9LVR1</accession>
<evidence type="ECO:0000313" key="1">
    <source>
        <dbReference type="EMBL" id="PRE50941.1"/>
    </source>
</evidence>
<evidence type="ECO:0000313" key="2">
    <source>
        <dbReference type="EMBL" id="PRF17529.1"/>
    </source>
</evidence>
<organism evidence="2 3">
    <name type="scientific">Burkholderia multivorans</name>
    <dbReference type="NCBI Taxonomy" id="87883"/>
    <lineage>
        <taxon>Bacteria</taxon>
        <taxon>Pseudomonadati</taxon>
        <taxon>Pseudomonadota</taxon>
        <taxon>Betaproteobacteria</taxon>
        <taxon>Burkholderiales</taxon>
        <taxon>Burkholderiaceae</taxon>
        <taxon>Burkholderia</taxon>
        <taxon>Burkholderia cepacia complex</taxon>
    </lineage>
</organism>
<reference evidence="3 4" key="1">
    <citation type="submission" date="2018-03" db="EMBL/GenBank/DDBJ databases">
        <authorList>
            <person name="Nguyen K."/>
            <person name="Fouts D."/>
            <person name="Sutton G."/>
        </authorList>
    </citation>
    <scope>NUCLEOTIDE SEQUENCE [LARGE SCALE GENOMIC DNA]</scope>
    <source>
        <strain evidence="1 4">AU14328</strain>
        <strain evidence="2 3">AU17135</strain>
    </source>
</reference>
<dbReference type="EMBL" id="PVFR01000030">
    <property type="protein sequence ID" value="PRE50941.1"/>
    <property type="molecule type" value="Genomic_DNA"/>
</dbReference>
<evidence type="ECO:0000313" key="3">
    <source>
        <dbReference type="Proteomes" id="UP000237686"/>
    </source>
</evidence>
<proteinExistence type="predicted"/>
<dbReference type="EMBL" id="PVFZ01000074">
    <property type="protein sequence ID" value="PRF17529.1"/>
    <property type="molecule type" value="Genomic_DNA"/>
</dbReference>
<dbReference type="Proteomes" id="UP000237686">
    <property type="component" value="Unassembled WGS sequence"/>
</dbReference>
<comment type="caution">
    <text evidence="2">The sequence shown here is derived from an EMBL/GenBank/DDBJ whole genome shotgun (WGS) entry which is preliminary data.</text>
</comment>
<sequence>MFNHRLLAEYRSFPSTPCSVRERRVSDAGARGRPLVGTARGCQAGIIAPKGIPQYARRHIGQ</sequence>
<dbReference type="Proteomes" id="UP000237811">
    <property type="component" value="Unassembled WGS sequence"/>
</dbReference>
<gene>
    <name evidence="2" type="ORF">C6P98_28775</name>
    <name evidence="1" type="ORF">C6P99_11095</name>
</gene>
<protein>
    <submittedName>
        <fullName evidence="2">Uncharacterized protein</fullName>
    </submittedName>
</protein>
<dbReference type="AlphaFoldDB" id="A0A2S9LVR1"/>
<name>A0A2S9LVR1_9BURK</name>
<evidence type="ECO:0000313" key="4">
    <source>
        <dbReference type="Proteomes" id="UP000237811"/>
    </source>
</evidence>